<evidence type="ECO:0000256" key="7">
    <source>
        <dbReference type="ARBA" id="ARBA00024042"/>
    </source>
</evidence>
<feature type="domain" description="FMN hydroxy acid dehydrogenase" evidence="16">
    <location>
        <begin position="16"/>
        <end position="380"/>
    </location>
</feature>
<dbReference type="RefSeq" id="WP_123165575.1">
    <property type="nucleotide sequence ID" value="NZ_RIAX01000007.1"/>
</dbReference>
<dbReference type="GO" id="GO:0010181">
    <property type="term" value="F:FMN binding"/>
    <property type="evidence" value="ECO:0007669"/>
    <property type="project" value="InterPro"/>
</dbReference>
<dbReference type="FunFam" id="3.20.20.70:FF:000029">
    <property type="entry name" value="L-lactate dehydrogenase"/>
    <property type="match status" value="1"/>
</dbReference>
<dbReference type="InterPro" id="IPR012133">
    <property type="entry name" value="Alpha-hydoxy_acid_DH_FMN"/>
</dbReference>
<evidence type="ECO:0000256" key="4">
    <source>
        <dbReference type="ARBA" id="ARBA00022630"/>
    </source>
</evidence>
<feature type="binding site" evidence="15">
    <location>
        <position position="146"/>
    </location>
    <ligand>
        <name>FMN</name>
        <dbReference type="ChEBI" id="CHEBI:58210"/>
    </ligand>
</feature>
<feature type="binding site" evidence="15">
    <location>
        <position position="275"/>
    </location>
    <ligand>
        <name>FMN</name>
        <dbReference type="ChEBI" id="CHEBI:58210"/>
    </ligand>
</feature>
<dbReference type="InterPro" id="IPR013785">
    <property type="entry name" value="Aldolase_TIM"/>
</dbReference>
<dbReference type="PANTHER" id="PTHR10578:SF143">
    <property type="entry name" value="FMN-DEPENDENT ALPHA-HYDROXY ACID DEHYDROGENASE PB1A11.03"/>
    <property type="match status" value="1"/>
</dbReference>
<proteinExistence type="inferred from homology"/>
<feature type="binding site" evidence="15">
    <location>
        <begin position="331"/>
        <end position="332"/>
    </location>
    <ligand>
        <name>FMN</name>
        <dbReference type="ChEBI" id="CHEBI:58210"/>
    </ligand>
</feature>
<feature type="binding site" evidence="15">
    <location>
        <position position="280"/>
    </location>
    <ligand>
        <name>glyoxylate</name>
        <dbReference type="ChEBI" id="CHEBI:36655"/>
    </ligand>
</feature>
<evidence type="ECO:0000256" key="12">
    <source>
        <dbReference type="ARBA" id="ARBA00052949"/>
    </source>
</evidence>
<dbReference type="Gene3D" id="3.20.20.70">
    <property type="entry name" value="Aldolase class I"/>
    <property type="match status" value="1"/>
</dbReference>
<dbReference type="GO" id="GO:0003973">
    <property type="term" value="F:(S)-2-hydroxy-acid oxidase activity"/>
    <property type="evidence" value="ECO:0007669"/>
    <property type="project" value="UniProtKB-EC"/>
</dbReference>
<comment type="cofactor">
    <cofactor evidence="2">
        <name>FMN</name>
        <dbReference type="ChEBI" id="CHEBI:58210"/>
    </cofactor>
</comment>
<feature type="active site" description="Proton acceptor" evidence="14">
    <location>
        <position position="277"/>
    </location>
</feature>
<evidence type="ECO:0000256" key="3">
    <source>
        <dbReference type="ARBA" id="ARBA00013087"/>
    </source>
</evidence>
<dbReference type="Pfam" id="PF01070">
    <property type="entry name" value="FMN_dh"/>
    <property type="match status" value="1"/>
</dbReference>
<accession>A0A3M8P611</accession>
<evidence type="ECO:0000256" key="9">
    <source>
        <dbReference type="ARBA" id="ARBA00048754"/>
    </source>
</evidence>
<dbReference type="PANTHER" id="PTHR10578">
    <property type="entry name" value="S -2-HYDROXY-ACID OXIDASE-RELATED"/>
    <property type="match status" value="1"/>
</dbReference>
<evidence type="ECO:0000256" key="8">
    <source>
        <dbReference type="ARBA" id="ARBA00029513"/>
    </source>
</evidence>
<evidence type="ECO:0000256" key="11">
    <source>
        <dbReference type="ARBA" id="ARBA00050773"/>
    </source>
</evidence>
<keyword evidence="4 15" id="KW-0285">Flavoprotein</keyword>
<gene>
    <name evidence="17" type="ORF">EEX84_10400</name>
</gene>
<dbReference type="EC" id="1.1.3.15" evidence="3"/>
<dbReference type="AlphaFoldDB" id="A0A3M8P611"/>
<dbReference type="InterPro" id="IPR037396">
    <property type="entry name" value="FMN_HAD"/>
</dbReference>
<dbReference type="PROSITE" id="PS51349">
    <property type="entry name" value="FMN_HYDROXY_ACID_DH_2"/>
    <property type="match status" value="1"/>
</dbReference>
<evidence type="ECO:0000256" key="14">
    <source>
        <dbReference type="PIRSR" id="PIRSR000138-1"/>
    </source>
</evidence>
<evidence type="ECO:0000256" key="13">
    <source>
        <dbReference type="ARBA" id="ARBA00079803"/>
    </source>
</evidence>
<dbReference type="InterPro" id="IPR000262">
    <property type="entry name" value="FMN-dep_DH"/>
</dbReference>
<evidence type="ECO:0000259" key="16">
    <source>
        <dbReference type="PROSITE" id="PS51349"/>
    </source>
</evidence>
<feature type="binding site" evidence="15">
    <location>
        <position position="174"/>
    </location>
    <ligand>
        <name>FMN</name>
        <dbReference type="ChEBI" id="CHEBI:58210"/>
    </ligand>
</feature>
<keyword evidence="18" id="KW-1185">Reference proteome</keyword>
<comment type="similarity">
    <text evidence="7">Belongs to the FMN-dependent alpha-hydroxy acid dehydrogenase family.</text>
</comment>
<evidence type="ECO:0000256" key="1">
    <source>
        <dbReference type="ARBA" id="ARBA00000616"/>
    </source>
</evidence>
<comment type="catalytic activity">
    <reaction evidence="11">
        <text>2-hydroxyoctadecanoate + O2 = 2-oxooctadecanoate + H2O2</text>
        <dbReference type="Rhea" id="RHEA:68964"/>
        <dbReference type="ChEBI" id="CHEBI:15379"/>
        <dbReference type="ChEBI" id="CHEBI:16240"/>
        <dbReference type="ChEBI" id="CHEBI:17162"/>
        <dbReference type="ChEBI" id="CHEBI:76724"/>
    </reaction>
</comment>
<evidence type="ECO:0000256" key="6">
    <source>
        <dbReference type="ARBA" id="ARBA00023002"/>
    </source>
</evidence>
<evidence type="ECO:0000256" key="15">
    <source>
        <dbReference type="PIRSR" id="PIRSR000138-2"/>
    </source>
</evidence>
<dbReference type="PIRSF" id="PIRSF000138">
    <property type="entry name" value="Al-hdrx_acd_dh"/>
    <property type="match status" value="1"/>
</dbReference>
<feature type="binding site" evidence="15">
    <location>
        <begin position="308"/>
        <end position="312"/>
    </location>
    <ligand>
        <name>FMN</name>
        <dbReference type="ChEBI" id="CHEBI:58210"/>
    </ligand>
</feature>
<comment type="catalytic activity">
    <reaction evidence="12">
        <text>2-hydroxyoctanoate + O2 = 2-oxooctanoate + H2O2</text>
        <dbReference type="Rhea" id="RHEA:67940"/>
        <dbReference type="ChEBI" id="CHEBI:15379"/>
        <dbReference type="ChEBI" id="CHEBI:16240"/>
        <dbReference type="ChEBI" id="CHEBI:133514"/>
        <dbReference type="ChEBI" id="CHEBI:176689"/>
    </reaction>
</comment>
<comment type="catalytic activity">
    <reaction evidence="9">
        <text>(S)-lactate + O2 = pyruvate + H2O2</text>
        <dbReference type="Rhea" id="RHEA:55868"/>
        <dbReference type="ChEBI" id="CHEBI:15361"/>
        <dbReference type="ChEBI" id="CHEBI:15379"/>
        <dbReference type="ChEBI" id="CHEBI:16240"/>
        <dbReference type="ChEBI" id="CHEBI:16651"/>
    </reaction>
    <physiologicalReaction direction="left-to-right" evidence="9">
        <dbReference type="Rhea" id="RHEA:55869"/>
    </physiologicalReaction>
</comment>
<organism evidence="17 18">
    <name type="scientific">Planococcus salinus</name>
    <dbReference type="NCBI Taxonomy" id="1848460"/>
    <lineage>
        <taxon>Bacteria</taxon>
        <taxon>Bacillati</taxon>
        <taxon>Bacillota</taxon>
        <taxon>Bacilli</taxon>
        <taxon>Bacillales</taxon>
        <taxon>Caryophanaceae</taxon>
        <taxon>Planococcus</taxon>
    </lineage>
</organism>
<feature type="binding site" evidence="15">
    <location>
        <position position="124"/>
    </location>
    <ligand>
        <name>FMN</name>
        <dbReference type="ChEBI" id="CHEBI:58210"/>
    </ligand>
</feature>
<dbReference type="OrthoDB" id="9770452at2"/>
<comment type="caution">
    <text evidence="17">The sequence shown here is derived from an EMBL/GenBank/DDBJ whole genome shotgun (WGS) entry which is preliminary data.</text>
</comment>
<reference evidence="17 18" key="1">
    <citation type="journal article" date="2018" name="Int. J. Syst. Evol. Microbiol.">
        <title>Planococcus salinus sp. nov., a moderately halophilic bacterium isolated from a saline-alkali soil.</title>
        <authorList>
            <person name="Gan L."/>
        </authorList>
    </citation>
    <scope>NUCLEOTIDE SEQUENCE [LARGE SCALE GENOMIC DNA]</scope>
    <source>
        <strain evidence="17 18">LCB217</strain>
    </source>
</reference>
<dbReference type="Proteomes" id="UP000275473">
    <property type="component" value="Unassembled WGS sequence"/>
</dbReference>
<dbReference type="EMBL" id="RIAX01000007">
    <property type="protein sequence ID" value="RNF39107.1"/>
    <property type="molecule type" value="Genomic_DNA"/>
</dbReference>
<feature type="binding site" evidence="15">
    <location>
        <position position="253"/>
    </location>
    <ligand>
        <name>FMN</name>
        <dbReference type="ChEBI" id="CHEBI:58210"/>
    </ligand>
</feature>
<comment type="catalytic activity">
    <reaction evidence="10">
        <text>mandelate + O2 = phenylglyoxylate + H2O2</text>
        <dbReference type="Rhea" id="RHEA:68968"/>
        <dbReference type="ChEBI" id="CHEBI:15379"/>
        <dbReference type="ChEBI" id="CHEBI:16240"/>
        <dbReference type="ChEBI" id="CHEBI:25147"/>
        <dbReference type="ChEBI" id="CHEBI:36656"/>
    </reaction>
</comment>
<dbReference type="PROSITE" id="PS00557">
    <property type="entry name" value="FMN_HYDROXY_ACID_DH_1"/>
    <property type="match status" value="1"/>
</dbReference>
<feature type="binding site" evidence="15">
    <location>
        <position position="277"/>
    </location>
    <ligand>
        <name>glyoxylate</name>
        <dbReference type="ChEBI" id="CHEBI:36655"/>
    </ligand>
</feature>
<sequence>MSSTVKGDALLKSIVSQNESPLTHEEWEESAKKKMKPHEFGHIRSGAGAEETLRRNREAFSKWAIVPRMLNDVSSVDTSINLFGRKYDHPFLLAPIGMQKLADEEGDLASVRGAAKWNVPFITSTVSSYSLEDIAEAAGSNPRWFQLYWSNNEKISYSMLQRAEQAGYEAIVVTVDTVMLGWREEDLRNGYSPLRAGVGKANYVNDPVFMESLTDKSDAGVIQGILENVYHPSFNWKKIEEIKKATKLPVLLKGILHPEDAILAMEAGIDGIIVSNHGGRQLDGVTSSLDALPAIAEVVNGKIPLILDSGIRRGTDLVKALILGASAVLLGRPYIYGLATAGQAGVEQVLGNFIEETRVTLALSGIAKVAEMPSIKLIRQ</sequence>
<dbReference type="InterPro" id="IPR008259">
    <property type="entry name" value="FMN_hydac_DH_AS"/>
</dbReference>
<evidence type="ECO:0000256" key="2">
    <source>
        <dbReference type="ARBA" id="ARBA00001917"/>
    </source>
</evidence>
<feature type="binding site" evidence="15">
    <location>
        <position position="183"/>
    </location>
    <ligand>
        <name>glyoxylate</name>
        <dbReference type="ChEBI" id="CHEBI:36655"/>
    </ligand>
</feature>
<evidence type="ECO:0000256" key="10">
    <source>
        <dbReference type="ARBA" id="ARBA00050549"/>
    </source>
</evidence>
<keyword evidence="6" id="KW-0560">Oxidoreductase</keyword>
<keyword evidence="5 15" id="KW-0288">FMN</keyword>
<name>A0A3M8P611_9BACL</name>
<evidence type="ECO:0000313" key="18">
    <source>
        <dbReference type="Proteomes" id="UP000275473"/>
    </source>
</evidence>
<evidence type="ECO:0000313" key="17">
    <source>
        <dbReference type="EMBL" id="RNF39107.1"/>
    </source>
</evidence>
<protein>
    <recommendedName>
        <fullName evidence="8">L-lactate oxidase</fullName>
        <ecNumber evidence="3">1.1.3.15</ecNumber>
    </recommendedName>
    <alternativeName>
        <fullName evidence="13">(S)-2-hydroxy-acid oxidase</fullName>
    </alternativeName>
</protein>
<evidence type="ECO:0000256" key="5">
    <source>
        <dbReference type="ARBA" id="ARBA00022643"/>
    </source>
</evidence>
<comment type="catalytic activity">
    <reaction evidence="1">
        <text>a (2S)-2-hydroxycarboxylate + O2 = a 2-oxocarboxylate + H2O2</text>
        <dbReference type="Rhea" id="RHEA:16789"/>
        <dbReference type="ChEBI" id="CHEBI:15379"/>
        <dbReference type="ChEBI" id="CHEBI:16240"/>
        <dbReference type="ChEBI" id="CHEBI:35179"/>
        <dbReference type="ChEBI" id="CHEBI:58123"/>
        <dbReference type="EC" id="1.1.3.15"/>
    </reaction>
</comment>
<dbReference type="SUPFAM" id="SSF51395">
    <property type="entry name" value="FMN-linked oxidoreductases"/>
    <property type="match status" value="1"/>
</dbReference>
<feature type="binding site" evidence="15">
    <location>
        <begin position="95"/>
        <end position="97"/>
    </location>
    <ligand>
        <name>FMN</name>
        <dbReference type="ChEBI" id="CHEBI:58210"/>
    </ligand>
</feature>
<feature type="binding site" evidence="15">
    <location>
        <position position="148"/>
    </location>
    <ligand>
        <name>glyoxylate</name>
        <dbReference type="ChEBI" id="CHEBI:36655"/>
    </ligand>
</feature>